<keyword evidence="3" id="KW-1185">Reference proteome</keyword>
<accession>A0ABX7GTR1</accession>
<organism evidence="2 3">
    <name type="scientific">Dyella caseinilytica</name>
    <dbReference type="NCBI Taxonomy" id="1849581"/>
    <lineage>
        <taxon>Bacteria</taxon>
        <taxon>Pseudomonadati</taxon>
        <taxon>Pseudomonadota</taxon>
        <taxon>Gammaproteobacteria</taxon>
        <taxon>Lysobacterales</taxon>
        <taxon>Rhodanobacteraceae</taxon>
        <taxon>Dyella</taxon>
    </lineage>
</organism>
<dbReference type="EMBL" id="CP064030">
    <property type="protein sequence ID" value="QRN53358.1"/>
    <property type="molecule type" value="Genomic_DNA"/>
</dbReference>
<keyword evidence="1" id="KW-1133">Transmembrane helix</keyword>
<evidence type="ECO:0008006" key="4">
    <source>
        <dbReference type="Google" id="ProtNLM"/>
    </source>
</evidence>
<protein>
    <recommendedName>
        <fullName evidence="4">HAMP domain-containing protein</fullName>
    </recommendedName>
</protein>
<evidence type="ECO:0000313" key="2">
    <source>
        <dbReference type="EMBL" id="QRN53358.1"/>
    </source>
</evidence>
<gene>
    <name evidence="2" type="ORF">ISN74_18355</name>
</gene>
<feature type="transmembrane region" description="Helical" evidence="1">
    <location>
        <begin position="247"/>
        <end position="269"/>
    </location>
</feature>
<name>A0ABX7GTR1_9GAMM</name>
<evidence type="ECO:0000313" key="3">
    <source>
        <dbReference type="Proteomes" id="UP000663181"/>
    </source>
</evidence>
<reference evidence="2 3" key="1">
    <citation type="submission" date="2020-10" db="EMBL/GenBank/DDBJ databases">
        <title>Phylogeny of dyella-like bacteria.</title>
        <authorList>
            <person name="Fu J."/>
        </authorList>
    </citation>
    <scope>NUCLEOTIDE SEQUENCE [LARGE SCALE GENOMIC DNA]</scope>
    <source>
        <strain evidence="2 3">DHOB09</strain>
    </source>
</reference>
<keyword evidence="1" id="KW-0472">Membrane</keyword>
<dbReference type="Proteomes" id="UP000663181">
    <property type="component" value="Chromosome"/>
</dbReference>
<proteinExistence type="predicted"/>
<evidence type="ECO:0000256" key="1">
    <source>
        <dbReference type="SAM" id="Phobius"/>
    </source>
</evidence>
<sequence>MERFKVAGMVGADLQARQLETLQLRAQLLANDPAFVDYVAQSLTPNPQTGAVDSLSISELLKERRNGYDVAMVLDPLGKPVSSSGLWEKDRASVAHDMLVTTSIRELKPAQGTWLDNGQLFWVVSSPLLRGNTLEGVLITAMRVNDAFASTIGRIARSDVALVAASGAVSSPLSNSGIDLRMLDLLAKKSAPILASTSAGGQVVPIQDGSHVITGWVVPLHTLDAQIALVALDHAGDGEDRTTHAEIASLLFGVLALGVIAILCVLIQWQRTWLPLQRVADVVDRAASGDSHMTVRTGGSPIVRYLSDGINRLLHSR</sequence>
<keyword evidence="1" id="KW-0812">Transmembrane</keyword>